<dbReference type="AlphaFoldDB" id="A0ABD2WZE8"/>
<evidence type="ECO:0000256" key="2">
    <source>
        <dbReference type="ARBA" id="ARBA00012388"/>
    </source>
</evidence>
<dbReference type="EC" id="2.7.7.19" evidence="2"/>
<evidence type="ECO:0000256" key="4">
    <source>
        <dbReference type="ARBA" id="ARBA00047933"/>
    </source>
</evidence>
<keyword evidence="7" id="KW-1185">Reference proteome</keyword>
<dbReference type="PANTHER" id="PTHR12974:SF36">
    <property type="entry name" value="POLYNUCLEOTIDE ADENYLYLTRANSFERASE"/>
    <property type="match status" value="1"/>
</dbReference>
<dbReference type="PANTHER" id="PTHR12974">
    <property type="entry name" value="PRION-LIKE- Q/N-RICH -DOMAIN-BEARING PROTEIN PROTEIN 44"/>
    <property type="match status" value="1"/>
</dbReference>
<evidence type="ECO:0000313" key="6">
    <source>
        <dbReference type="EMBL" id="KAL3398514.1"/>
    </source>
</evidence>
<protein>
    <recommendedName>
        <fullName evidence="2">polynucleotide adenylyltransferase</fullName>
        <ecNumber evidence="2">2.7.7.19</ecNumber>
    </recommendedName>
</protein>
<dbReference type="SMART" id="SM01153">
    <property type="entry name" value="DUF1693"/>
    <property type="match status" value="1"/>
</dbReference>
<comment type="catalytic activity">
    <reaction evidence="4">
        <text>RNA(n) + ATP = RNA(n)-3'-adenine ribonucleotide + diphosphate</text>
        <dbReference type="Rhea" id="RHEA:11332"/>
        <dbReference type="Rhea" id="RHEA-COMP:14527"/>
        <dbReference type="Rhea" id="RHEA-COMP:17347"/>
        <dbReference type="ChEBI" id="CHEBI:30616"/>
        <dbReference type="ChEBI" id="CHEBI:33019"/>
        <dbReference type="ChEBI" id="CHEBI:140395"/>
        <dbReference type="ChEBI" id="CHEBI:173115"/>
        <dbReference type="EC" id="2.7.7.19"/>
    </reaction>
    <physiologicalReaction direction="left-to-right" evidence="4">
        <dbReference type="Rhea" id="RHEA:11333"/>
    </physiologicalReaction>
</comment>
<dbReference type="EMBL" id="JBJJXI010000059">
    <property type="protein sequence ID" value="KAL3398514.1"/>
    <property type="molecule type" value="Genomic_DNA"/>
</dbReference>
<feature type="compositionally biased region" description="Low complexity" evidence="5">
    <location>
        <begin position="109"/>
        <end position="129"/>
    </location>
</feature>
<evidence type="ECO:0000256" key="1">
    <source>
        <dbReference type="ARBA" id="ARBA00007631"/>
    </source>
</evidence>
<evidence type="ECO:0000256" key="3">
    <source>
        <dbReference type="ARBA" id="ARBA00022679"/>
    </source>
</evidence>
<dbReference type="GO" id="GO:1990817">
    <property type="term" value="F:poly(A) RNA polymerase activity"/>
    <property type="evidence" value="ECO:0007669"/>
    <property type="project" value="UniProtKB-EC"/>
</dbReference>
<comment type="caution">
    <text evidence="6">The sequence shown here is derived from an EMBL/GenBank/DDBJ whole genome shotgun (WGS) entry which is preliminary data.</text>
</comment>
<evidence type="ECO:0000256" key="5">
    <source>
        <dbReference type="SAM" id="MobiDB-lite"/>
    </source>
</evidence>
<reference evidence="6 7" key="1">
    <citation type="journal article" date="2024" name="bioRxiv">
        <title>A reference genome for Trichogramma kaykai: A tiny desert-dwelling parasitoid wasp with competing sex-ratio distorters.</title>
        <authorList>
            <person name="Culotta J."/>
            <person name="Lindsey A.R."/>
        </authorList>
    </citation>
    <scope>NUCLEOTIDE SEQUENCE [LARGE SCALE GENOMIC DNA]</scope>
    <source>
        <strain evidence="6 7">KSX58</strain>
    </source>
</reference>
<feature type="region of interest" description="Disordered" evidence="5">
    <location>
        <begin position="78"/>
        <end position="129"/>
    </location>
</feature>
<accession>A0ABD2WZE8</accession>
<comment type="similarity">
    <text evidence="1">Belongs to the TENT family.</text>
</comment>
<name>A0ABD2WZE8_9HYME</name>
<proteinExistence type="inferred from homology"/>
<dbReference type="Proteomes" id="UP001627154">
    <property type="component" value="Unassembled WGS sequence"/>
</dbReference>
<organism evidence="6 7">
    <name type="scientific">Trichogramma kaykai</name>
    <dbReference type="NCBI Taxonomy" id="54128"/>
    <lineage>
        <taxon>Eukaryota</taxon>
        <taxon>Metazoa</taxon>
        <taxon>Ecdysozoa</taxon>
        <taxon>Arthropoda</taxon>
        <taxon>Hexapoda</taxon>
        <taxon>Insecta</taxon>
        <taxon>Pterygota</taxon>
        <taxon>Neoptera</taxon>
        <taxon>Endopterygota</taxon>
        <taxon>Hymenoptera</taxon>
        <taxon>Apocrita</taxon>
        <taxon>Proctotrupomorpha</taxon>
        <taxon>Chalcidoidea</taxon>
        <taxon>Trichogrammatidae</taxon>
        <taxon>Trichogramma</taxon>
    </lineage>
</organism>
<evidence type="ECO:0000313" key="7">
    <source>
        <dbReference type="Proteomes" id="UP001627154"/>
    </source>
</evidence>
<sequence>MFLIVYTNCGMVCKCSDTLRFGGHKTMESACQVKGCQKILTSSTNNNITSTANNNNNNNYGKVKTSKKLQDDSGKIQAKNNLGNVSQNSSDDENNDDVINRKSTKKSNKSTLSNSNITNPANNNNNIVNNKNKINKLAAATAESSNDSVSYSKIVSPNKTTDLAYNKVVSNGLASVPTTNDLSYNKVVSNGLVSSTTTTTITAAATTMTPAATAASPATASNGNSSSSSIPYNKIVSIGRSAAGNDHLAYNKVVLNGLSATTTTNELTYNKVVSNGLAATTSAASTLTPVTATHCDSPYRKVVGGASPHCNELDSSDTNDALINTGLNNLSLSNDCNVRPNVETSAVVDNAQQQQQAQSTNTKAATEVAASTSPVQQRHAVLNYEQVCRLNDVINEVVSIHGRGNFPTIEVKLRDLVTVVMTKLEADPSVGGAGMKVRDVRLNGGAASHVFATDAQPYNDLDLIFGVELNSSRNYDRIKAAVLGSLFDLLPEGVSRKRITTCSLKEAYVSKMVKVNNNDGDRWSLISLGNSRGHRNVELKFVDSMRRQFEFSVDSFQIVLDTLLFSKLQISEGICPTVVGESVYGDFNEALYHLQNKLISTRHPEEIRGGGLLKYCNLLVKMYKPAQPDYIKTLERYMCSRFFIDFPDISQQRAKLENYLWNHFVGPEEEALKYQYLMLLHSVVEESTVCLMSHERRQTLALIENLAYQVLCQEQQQQMSTHPAPAPAYVYAAANGYYYAPIIPAAACYTCTCNSSWMAACSS</sequence>
<dbReference type="InterPro" id="IPR012937">
    <property type="entry name" value="TET5"/>
</dbReference>
<keyword evidence="3" id="KW-0808">Transferase</keyword>
<gene>
    <name evidence="6" type="ORF">TKK_007667</name>
</gene>
<dbReference type="Pfam" id="PF07984">
    <property type="entry name" value="NTP_transf_7"/>
    <property type="match status" value="1"/>
</dbReference>